<dbReference type="FunFam" id="3.40.50.720:FF:000004">
    <property type="entry name" value="Adenosylhomocysteinase"/>
    <property type="match status" value="1"/>
</dbReference>
<dbReference type="UniPathway" id="UPA00314">
    <property type="reaction ID" value="UER00076"/>
</dbReference>
<dbReference type="Pfam" id="PF05221">
    <property type="entry name" value="AdoHcyase"/>
    <property type="match status" value="1"/>
</dbReference>
<dbReference type="EMBL" id="JACIJC010000005">
    <property type="protein sequence ID" value="MBB5687200.1"/>
    <property type="molecule type" value="Genomic_DNA"/>
</dbReference>
<feature type="binding site" evidence="5 7">
    <location>
        <position position="282"/>
    </location>
    <ligand>
        <name>NAD(+)</name>
        <dbReference type="ChEBI" id="CHEBI:57540"/>
    </ligand>
</feature>
<dbReference type="InterPro" id="IPR015878">
    <property type="entry name" value="Ado_hCys_hydrolase_NAD-bd"/>
</dbReference>
<dbReference type="PANTHER" id="PTHR23420">
    <property type="entry name" value="ADENOSYLHOMOCYSTEINASE"/>
    <property type="match status" value="1"/>
</dbReference>
<comment type="similarity">
    <text evidence="1 5 9">Belongs to the adenosylhomocysteinase family.</text>
</comment>
<dbReference type="SUPFAM" id="SSF51735">
    <property type="entry name" value="NAD(P)-binding Rossmann-fold domains"/>
    <property type="match status" value="1"/>
</dbReference>
<reference evidence="11 12" key="1">
    <citation type="submission" date="2020-08" db="EMBL/GenBank/DDBJ databases">
        <title>Genomic Encyclopedia of Type Strains, Phase IV (KMG-IV): sequencing the most valuable type-strain genomes for metagenomic binning, comparative biology and taxonomic classification.</title>
        <authorList>
            <person name="Goeker M."/>
        </authorList>
    </citation>
    <scope>NUCLEOTIDE SEQUENCE [LARGE SCALE GENOMIC DNA]</scope>
    <source>
        <strain evidence="11 12">DSM 25079</strain>
    </source>
</reference>
<evidence type="ECO:0000256" key="7">
    <source>
        <dbReference type="PIRSR" id="PIRSR001109-2"/>
    </source>
</evidence>
<feature type="binding site" evidence="5 7">
    <location>
        <begin position="338"/>
        <end position="340"/>
    </location>
    <ligand>
        <name>NAD(+)</name>
        <dbReference type="ChEBI" id="CHEBI:57540"/>
    </ligand>
</feature>
<dbReference type="GO" id="GO:0005829">
    <property type="term" value="C:cytosol"/>
    <property type="evidence" value="ECO:0007669"/>
    <property type="project" value="TreeGrafter"/>
</dbReference>
<evidence type="ECO:0000313" key="12">
    <source>
        <dbReference type="Proteomes" id="UP000549617"/>
    </source>
</evidence>
<feature type="binding site" evidence="5 6">
    <location>
        <position position="136"/>
    </location>
    <ligand>
        <name>substrate</name>
    </ligand>
</feature>
<name>A0A7W9EGK6_9SPHN</name>
<feature type="binding site" evidence="5">
    <location>
        <begin position="259"/>
        <end position="264"/>
    </location>
    <ligand>
        <name>NAD(+)</name>
        <dbReference type="ChEBI" id="CHEBI:57540"/>
    </ligand>
</feature>
<comment type="pathway">
    <text evidence="5 8">Amino-acid biosynthesis; L-homocysteine biosynthesis; L-homocysteine from S-adenosyl-L-homocysteine: step 1/1.</text>
</comment>
<evidence type="ECO:0000256" key="5">
    <source>
        <dbReference type="HAMAP-Rule" id="MF_00563"/>
    </source>
</evidence>
<feature type="binding site" evidence="5">
    <location>
        <position position="230"/>
    </location>
    <ligand>
        <name>NAD(+)</name>
        <dbReference type="ChEBI" id="CHEBI:57540"/>
    </ligand>
</feature>
<dbReference type="NCBIfam" id="NF004005">
    <property type="entry name" value="PRK05476.2-3"/>
    <property type="match status" value="1"/>
</dbReference>
<evidence type="ECO:0000256" key="4">
    <source>
        <dbReference type="ARBA" id="ARBA00023027"/>
    </source>
</evidence>
<comment type="subcellular location">
    <subcellularLocation>
        <location evidence="5">Cytoplasm</location>
    </subcellularLocation>
</comment>
<protein>
    <recommendedName>
        <fullName evidence="5">Adenosylhomocysteinase</fullName>
        <ecNumber evidence="5">3.13.2.1</ecNumber>
    </recommendedName>
    <alternativeName>
        <fullName evidence="5">S-adenosyl-L-homocysteine hydrolase</fullName>
        <shortName evidence="5">AdoHcyase</shortName>
    </alternativeName>
</protein>
<sequence length="469" mass="50661">MATAPVVDTNDYVIADISLAEFGRAEMNIAETEMPGLMALRTEFGASQPLKGARITGSLHMTIQTAVLIETLTALGADVRWATCNIFSTQDHAAAAIAASGVPVFAIKGESLADYWDYVGNIFDWGDETCNMILDDGGDATMFALWGAKLEAGQTMPEPDNEEEVEMQRALKAFIAKRPGYLTETVKNIKGVSEETTTGVHRLYAIAKKGELPFPAINVNDSVTKSKFDNLYGCKESLVDAIRRGTDVMLAGKVACVAGFGDVGKGSAQSLRNGGARVLVTEVDPICALQAAMEGFEVVTMEEAVTRADIFCTATGNADVITADHMKGMKNMAIVCNIGHFDSEIQIAALSNYKWTEVKPQVDLVEFPDGKQIIILSKGRLVNLGNATGHPSFVMSSSFTNQVLAQIELWGNSSAYGNDVFVLPKHLDEKVAMLHLEKLGVKLTTLSQKQADYIGVPVEGPFKPDHYRY</sequence>
<feature type="binding site" evidence="5 6">
    <location>
        <position position="225"/>
    </location>
    <ligand>
        <name>substrate</name>
    </ligand>
</feature>
<dbReference type="PANTHER" id="PTHR23420:SF0">
    <property type="entry name" value="ADENOSYLHOMOCYSTEINASE"/>
    <property type="match status" value="1"/>
</dbReference>
<comment type="cofactor">
    <cofactor evidence="5 7 8">
        <name>NAD(+)</name>
        <dbReference type="ChEBI" id="CHEBI:57540"/>
    </cofactor>
    <text evidence="5 7 8">Binds 1 NAD(+) per subunit.</text>
</comment>
<dbReference type="PIRSF" id="PIRSF001109">
    <property type="entry name" value="Ad_hcy_hydrolase"/>
    <property type="match status" value="1"/>
</dbReference>
<dbReference type="HAMAP" id="MF_00563">
    <property type="entry name" value="AdoHcyase"/>
    <property type="match status" value="1"/>
</dbReference>
<dbReference type="InterPro" id="IPR042172">
    <property type="entry name" value="Adenosylhomocyst_ase-like_sf"/>
</dbReference>
<dbReference type="PROSITE" id="PS00739">
    <property type="entry name" value="ADOHCYASE_2"/>
    <property type="match status" value="1"/>
</dbReference>
<proteinExistence type="inferred from homology"/>
<evidence type="ECO:0000256" key="1">
    <source>
        <dbReference type="ARBA" id="ARBA00007122"/>
    </source>
</evidence>
<keyword evidence="4 5" id="KW-0520">NAD</keyword>
<dbReference type="RefSeq" id="WP_184020428.1">
    <property type="nucleotide sequence ID" value="NZ_JACIJC010000005.1"/>
</dbReference>
<gene>
    <name evidence="5" type="primary">ahcY</name>
    <name evidence="11" type="ORF">FHS49_003228</name>
</gene>
<dbReference type="Proteomes" id="UP000549617">
    <property type="component" value="Unassembled WGS sequence"/>
</dbReference>
<feature type="binding site" evidence="5 7">
    <location>
        <position position="383"/>
    </location>
    <ligand>
        <name>NAD(+)</name>
        <dbReference type="ChEBI" id="CHEBI:57540"/>
    </ligand>
</feature>
<dbReference type="CDD" id="cd00401">
    <property type="entry name" value="SAHH"/>
    <property type="match status" value="1"/>
</dbReference>
<dbReference type="SMART" id="SM00997">
    <property type="entry name" value="AdoHcyase_NAD"/>
    <property type="match status" value="1"/>
</dbReference>
<keyword evidence="2 5" id="KW-0554">One-carbon metabolism</keyword>
<evidence type="ECO:0000256" key="3">
    <source>
        <dbReference type="ARBA" id="ARBA00022801"/>
    </source>
</evidence>
<comment type="caution">
    <text evidence="11">The sequence shown here is derived from an EMBL/GenBank/DDBJ whole genome shotgun (WGS) entry which is preliminary data.</text>
</comment>
<feature type="binding site" evidence="5 6">
    <location>
        <position position="195"/>
    </location>
    <ligand>
        <name>substrate</name>
    </ligand>
</feature>
<evidence type="ECO:0000256" key="6">
    <source>
        <dbReference type="PIRSR" id="PIRSR001109-1"/>
    </source>
</evidence>
<dbReference type="GO" id="GO:0071269">
    <property type="term" value="P:L-homocysteine biosynthetic process"/>
    <property type="evidence" value="ECO:0007669"/>
    <property type="project" value="UniProtKB-UniRule"/>
</dbReference>
<dbReference type="AlphaFoldDB" id="A0A7W9EGK6"/>
<accession>A0A7W9EGK6</accession>
<feature type="binding site" evidence="7">
    <location>
        <position position="390"/>
    </location>
    <ligand>
        <name>NAD(+)</name>
        <dbReference type="ChEBI" id="CHEBI:57540"/>
    </ligand>
</feature>
<dbReference type="InterPro" id="IPR020082">
    <property type="entry name" value="S-Ado-L-homoCys_hydrolase_CS"/>
</dbReference>
<feature type="binding site" evidence="7">
    <location>
        <begin position="261"/>
        <end position="266"/>
    </location>
    <ligand>
        <name>NAD(+)</name>
        <dbReference type="ChEBI" id="CHEBI:57540"/>
    </ligand>
</feature>
<keyword evidence="5" id="KW-0963">Cytoplasm</keyword>
<dbReference type="EC" id="3.13.2.1" evidence="5"/>
<dbReference type="InterPro" id="IPR000043">
    <property type="entry name" value="Adenosylhomocysteinase-like"/>
</dbReference>
<evidence type="ECO:0000256" key="9">
    <source>
        <dbReference type="RuleBase" id="RU004166"/>
    </source>
</evidence>
<organism evidence="11 12">
    <name type="scientific">Sphingobium boeckii</name>
    <dbReference type="NCBI Taxonomy" id="1082345"/>
    <lineage>
        <taxon>Bacteria</taxon>
        <taxon>Pseudomonadati</taxon>
        <taxon>Pseudomonadota</taxon>
        <taxon>Alphaproteobacteria</taxon>
        <taxon>Sphingomonadales</taxon>
        <taxon>Sphingomonadaceae</taxon>
        <taxon>Sphingobium</taxon>
    </lineage>
</organism>
<feature type="binding site" evidence="5 6">
    <location>
        <position position="229"/>
    </location>
    <ligand>
        <name>substrate</name>
    </ligand>
</feature>
<dbReference type="Gene3D" id="3.40.50.1480">
    <property type="entry name" value="Adenosylhomocysteinase-like"/>
    <property type="match status" value="1"/>
</dbReference>
<evidence type="ECO:0000256" key="2">
    <source>
        <dbReference type="ARBA" id="ARBA00022563"/>
    </source>
</evidence>
<dbReference type="Gene3D" id="3.40.50.720">
    <property type="entry name" value="NAD(P)-binding Rossmann-like Domain"/>
    <property type="match status" value="1"/>
</dbReference>
<keyword evidence="3 5" id="KW-0378">Hydrolase</keyword>
<feature type="binding site" evidence="5 7">
    <location>
        <begin position="196"/>
        <end position="198"/>
    </location>
    <ligand>
        <name>NAD(+)</name>
        <dbReference type="ChEBI" id="CHEBI:57540"/>
    </ligand>
</feature>
<evidence type="ECO:0000313" key="11">
    <source>
        <dbReference type="EMBL" id="MBB5687200.1"/>
    </source>
</evidence>
<keyword evidence="12" id="KW-1185">Reference proteome</keyword>
<dbReference type="Pfam" id="PF00670">
    <property type="entry name" value="AdoHcyase_NAD"/>
    <property type="match status" value="1"/>
</dbReference>
<evidence type="ECO:0000259" key="10">
    <source>
        <dbReference type="SMART" id="SM00997"/>
    </source>
</evidence>
<dbReference type="SMART" id="SM00996">
    <property type="entry name" value="AdoHcyase"/>
    <property type="match status" value="1"/>
</dbReference>
<feature type="binding site" evidence="5 6">
    <location>
        <position position="62"/>
    </location>
    <ligand>
        <name>substrate</name>
    </ligand>
</feature>
<dbReference type="InterPro" id="IPR036291">
    <property type="entry name" value="NAD(P)-bd_dom_sf"/>
</dbReference>
<feature type="binding site" evidence="5">
    <location>
        <position position="317"/>
    </location>
    <ligand>
        <name>NAD(+)</name>
        <dbReference type="ChEBI" id="CHEBI:57540"/>
    </ligand>
</feature>
<dbReference type="NCBIfam" id="TIGR00936">
    <property type="entry name" value="ahcY"/>
    <property type="match status" value="1"/>
</dbReference>
<dbReference type="GO" id="GO:0004013">
    <property type="term" value="F:adenosylhomocysteinase activity"/>
    <property type="evidence" value="ECO:0007669"/>
    <property type="project" value="UniProtKB-UniRule"/>
</dbReference>
<evidence type="ECO:0000256" key="8">
    <source>
        <dbReference type="RuleBase" id="RU000548"/>
    </source>
</evidence>
<dbReference type="GO" id="GO:0006730">
    <property type="term" value="P:one-carbon metabolic process"/>
    <property type="evidence" value="ECO:0007669"/>
    <property type="project" value="UniProtKB-UniRule"/>
</dbReference>
<feature type="domain" description="S-adenosyl-L-homocysteine hydrolase NAD binding" evidence="10">
    <location>
        <begin position="230"/>
        <end position="389"/>
    </location>
</feature>
<comment type="function">
    <text evidence="5">May play a key role in the regulation of the intracellular concentration of adenosylhomocysteine.</text>
</comment>
<dbReference type="SUPFAM" id="SSF52283">
    <property type="entry name" value="Formate/glycerate dehydrogenase catalytic domain-like"/>
    <property type="match status" value="1"/>
</dbReference>
<dbReference type="GO" id="GO:0033353">
    <property type="term" value="P:S-adenosylmethionine cycle"/>
    <property type="evidence" value="ECO:0007669"/>
    <property type="project" value="TreeGrafter"/>
</dbReference>
<comment type="catalytic activity">
    <reaction evidence="5 8">
        <text>S-adenosyl-L-homocysteine + H2O = L-homocysteine + adenosine</text>
        <dbReference type="Rhea" id="RHEA:21708"/>
        <dbReference type="ChEBI" id="CHEBI:15377"/>
        <dbReference type="ChEBI" id="CHEBI:16335"/>
        <dbReference type="ChEBI" id="CHEBI:57856"/>
        <dbReference type="ChEBI" id="CHEBI:58199"/>
        <dbReference type="EC" id="3.13.2.1"/>
    </reaction>
</comment>